<dbReference type="AlphaFoldDB" id="A4BLM4"/>
<evidence type="ECO:0000313" key="11">
    <source>
        <dbReference type="Proteomes" id="UP000003374"/>
    </source>
</evidence>
<feature type="transmembrane region" description="Helical" evidence="8">
    <location>
        <begin position="94"/>
        <end position="127"/>
    </location>
</feature>
<dbReference type="EMBL" id="AAOF01000001">
    <property type="protein sequence ID" value="EAR23212.1"/>
    <property type="molecule type" value="Genomic_DNA"/>
</dbReference>
<keyword evidence="7 8" id="KW-0472">Membrane</keyword>
<evidence type="ECO:0000256" key="8">
    <source>
        <dbReference type="SAM" id="Phobius"/>
    </source>
</evidence>
<keyword evidence="2" id="KW-1003">Cell membrane</keyword>
<feature type="transmembrane region" description="Helical" evidence="8">
    <location>
        <begin position="355"/>
        <end position="376"/>
    </location>
</feature>
<feature type="transmembrane region" description="Helical" evidence="8">
    <location>
        <begin position="186"/>
        <end position="206"/>
    </location>
</feature>
<keyword evidence="11" id="KW-1185">Reference proteome</keyword>
<dbReference type="HOGENOM" id="CLU_504099_0_0_6"/>
<keyword evidence="5 8" id="KW-0812">Transmembrane</keyword>
<gene>
    <name evidence="10" type="ORF">NB231_15368</name>
</gene>
<keyword evidence="6 8" id="KW-1133">Transmembrane helix</keyword>
<dbReference type="GO" id="GO:0010041">
    <property type="term" value="P:response to iron(III) ion"/>
    <property type="evidence" value="ECO:0007669"/>
    <property type="project" value="TreeGrafter"/>
</dbReference>
<evidence type="ECO:0000259" key="9">
    <source>
        <dbReference type="Pfam" id="PF13231"/>
    </source>
</evidence>
<dbReference type="eggNOG" id="COG1807">
    <property type="taxonomic scope" value="Bacteria"/>
</dbReference>
<organism evidence="10 11">
    <name type="scientific">Nitrococcus mobilis Nb-231</name>
    <dbReference type="NCBI Taxonomy" id="314278"/>
    <lineage>
        <taxon>Bacteria</taxon>
        <taxon>Pseudomonadati</taxon>
        <taxon>Pseudomonadota</taxon>
        <taxon>Gammaproteobacteria</taxon>
        <taxon>Chromatiales</taxon>
        <taxon>Ectothiorhodospiraceae</taxon>
        <taxon>Nitrococcus</taxon>
    </lineage>
</organism>
<evidence type="ECO:0000256" key="3">
    <source>
        <dbReference type="ARBA" id="ARBA00022676"/>
    </source>
</evidence>
<protein>
    <submittedName>
        <fullName evidence="10">Putative glycosyltransferase</fullName>
    </submittedName>
</protein>
<sequence length="517" mass="57207">MLSSFTLLPVDETRYAGVAWEMFHRGEYLVPLNNGAPYAQKPPLLFWLLQAGWLAFGVSDWWPRLATGLCSLLSLFLTMRLARRLWPQRETIAYLAPTILLGSLLWSLWTPIVMFDVLLAACVLLAVTGIVTAARDQTPSSWLLAGLGIGLGVLAKGPVVLLHTLPLAVLAPYWHPQRGRIGWRGWYMGLLGALAIGAAIALAWAVPAALQGGSDYAQTIFWKQSAGRLVDSFAHSHPFYWYLPWLPLVLFPWSVWPPVWRALMRLRHGSEWQTRLLLAWLIPAFLGFSLVSGKQAHYLLPLLPGFALLTSRGLDDEPNHRGWRDQWPVGAVLLIVAGILLWVPAQNAAHHDLPAWVATISPYTALLVVACALITLLPMGSLEKQTRLLTGAAIALIAVLLIGIGRAAAPYYDLSDAARYIAAIQARDAPVAHVGKYHNRFQFLGRLTRPITVLGSTEVLSWAQAHPDGYVVAYFEHRPNTAGAVTPHYAQPYHSEWLTVWPSTTLAQRVELIAEMN</sequence>
<dbReference type="InterPro" id="IPR050297">
    <property type="entry name" value="LipidA_mod_glycosyltrf_83"/>
</dbReference>
<evidence type="ECO:0000256" key="7">
    <source>
        <dbReference type="ARBA" id="ARBA00023136"/>
    </source>
</evidence>
<feature type="transmembrane region" description="Helical" evidence="8">
    <location>
        <begin position="272"/>
        <end position="290"/>
    </location>
</feature>
<evidence type="ECO:0000256" key="2">
    <source>
        <dbReference type="ARBA" id="ARBA00022475"/>
    </source>
</evidence>
<evidence type="ECO:0000313" key="10">
    <source>
        <dbReference type="EMBL" id="EAR23212.1"/>
    </source>
</evidence>
<feature type="transmembrane region" description="Helical" evidence="8">
    <location>
        <begin position="326"/>
        <end position="343"/>
    </location>
</feature>
<evidence type="ECO:0000256" key="1">
    <source>
        <dbReference type="ARBA" id="ARBA00004651"/>
    </source>
</evidence>
<name>A4BLM4_9GAMM</name>
<dbReference type="GO" id="GO:0016763">
    <property type="term" value="F:pentosyltransferase activity"/>
    <property type="evidence" value="ECO:0007669"/>
    <property type="project" value="TreeGrafter"/>
</dbReference>
<feature type="transmembrane region" description="Helical" evidence="8">
    <location>
        <begin position="147"/>
        <end position="174"/>
    </location>
</feature>
<dbReference type="InterPro" id="IPR038731">
    <property type="entry name" value="RgtA/B/C-like"/>
</dbReference>
<evidence type="ECO:0000256" key="5">
    <source>
        <dbReference type="ARBA" id="ARBA00022692"/>
    </source>
</evidence>
<keyword evidence="4 10" id="KW-0808">Transferase</keyword>
<accession>A4BLM4</accession>
<dbReference type="GO" id="GO:0009103">
    <property type="term" value="P:lipopolysaccharide biosynthetic process"/>
    <property type="evidence" value="ECO:0007669"/>
    <property type="project" value="UniProtKB-ARBA"/>
</dbReference>
<dbReference type="GO" id="GO:0005886">
    <property type="term" value="C:plasma membrane"/>
    <property type="evidence" value="ECO:0007669"/>
    <property type="project" value="UniProtKB-SubCell"/>
</dbReference>
<feature type="transmembrane region" description="Helical" evidence="8">
    <location>
        <begin position="388"/>
        <end position="409"/>
    </location>
</feature>
<dbReference type="Pfam" id="PF13231">
    <property type="entry name" value="PMT_2"/>
    <property type="match status" value="1"/>
</dbReference>
<dbReference type="PANTHER" id="PTHR33908:SF3">
    <property type="entry name" value="UNDECAPRENYL PHOSPHATE-ALPHA-4-AMINO-4-DEOXY-L-ARABINOSE ARABINOSYL TRANSFERASE"/>
    <property type="match status" value="1"/>
</dbReference>
<reference evidence="10 11" key="1">
    <citation type="submission" date="2006-02" db="EMBL/GenBank/DDBJ databases">
        <authorList>
            <person name="Waterbury J."/>
            <person name="Ferriera S."/>
            <person name="Johnson J."/>
            <person name="Kravitz S."/>
            <person name="Halpern A."/>
            <person name="Remington K."/>
            <person name="Beeson K."/>
            <person name="Tran B."/>
            <person name="Rogers Y.-H."/>
            <person name="Friedman R."/>
            <person name="Venter J.C."/>
        </authorList>
    </citation>
    <scope>NUCLEOTIDE SEQUENCE [LARGE SCALE GENOMIC DNA]</scope>
    <source>
        <strain evidence="10 11">Nb-231</strain>
    </source>
</reference>
<keyword evidence="3" id="KW-0328">Glycosyltransferase</keyword>
<feature type="domain" description="Glycosyltransferase RgtA/B/C/D-like" evidence="9">
    <location>
        <begin position="41"/>
        <end position="197"/>
    </location>
</feature>
<feature type="transmembrane region" description="Helical" evidence="8">
    <location>
        <begin position="239"/>
        <end position="260"/>
    </location>
</feature>
<dbReference type="Proteomes" id="UP000003374">
    <property type="component" value="Unassembled WGS sequence"/>
</dbReference>
<comment type="subcellular location">
    <subcellularLocation>
        <location evidence="1">Cell membrane</location>
        <topology evidence="1">Multi-pass membrane protein</topology>
    </subcellularLocation>
</comment>
<evidence type="ECO:0000256" key="6">
    <source>
        <dbReference type="ARBA" id="ARBA00022989"/>
    </source>
</evidence>
<dbReference type="STRING" id="314278.NB231_15368"/>
<proteinExistence type="predicted"/>
<evidence type="ECO:0000256" key="4">
    <source>
        <dbReference type="ARBA" id="ARBA00022679"/>
    </source>
</evidence>
<dbReference type="PANTHER" id="PTHR33908">
    <property type="entry name" value="MANNOSYLTRANSFERASE YKCB-RELATED"/>
    <property type="match status" value="1"/>
</dbReference>
<comment type="caution">
    <text evidence="10">The sequence shown here is derived from an EMBL/GenBank/DDBJ whole genome shotgun (WGS) entry which is preliminary data.</text>
</comment>